<dbReference type="EMBL" id="AJYB01000081">
    <property type="protein sequence ID" value="EIM05312.1"/>
    <property type="molecule type" value="Genomic_DNA"/>
</dbReference>
<keyword evidence="1" id="KW-0472">Membrane</keyword>
<gene>
    <name evidence="2" type="ORF">A1A1_16965</name>
</gene>
<accession>A0AA87IJ01</accession>
<comment type="caution">
    <text evidence="2">The sequence shown here is derived from an EMBL/GenBank/DDBJ whole genome shotgun (WGS) entry which is preliminary data.</text>
</comment>
<evidence type="ECO:0000313" key="3">
    <source>
        <dbReference type="Proteomes" id="UP000004725"/>
    </source>
</evidence>
<evidence type="ECO:0000256" key="1">
    <source>
        <dbReference type="SAM" id="Phobius"/>
    </source>
</evidence>
<feature type="transmembrane region" description="Helical" evidence="1">
    <location>
        <begin position="126"/>
        <end position="146"/>
    </location>
</feature>
<dbReference type="AlphaFoldDB" id="A0AA87IJ01"/>
<feature type="transmembrane region" description="Helical" evidence="1">
    <location>
        <begin position="47"/>
        <end position="71"/>
    </location>
</feature>
<feature type="transmembrane region" description="Helical" evidence="1">
    <location>
        <begin position="225"/>
        <end position="245"/>
    </location>
</feature>
<name>A0AA87IJ01_9BACL</name>
<dbReference type="InterPro" id="IPR009339">
    <property type="entry name" value="DUF998"/>
</dbReference>
<evidence type="ECO:0000313" key="2">
    <source>
        <dbReference type="EMBL" id="EIM05312.1"/>
    </source>
</evidence>
<keyword evidence="1" id="KW-0812">Transmembrane</keyword>
<dbReference type="Pfam" id="PF06197">
    <property type="entry name" value="DUF998"/>
    <property type="match status" value="1"/>
</dbReference>
<reference evidence="2 3" key="1">
    <citation type="journal article" date="2012" name="J. Bacteriol.">
        <title>Genome Sequence of the Antarctic Psychrophile Bacterium Planococcus antarcticus DSM 14505.</title>
        <authorList>
            <person name="Margolles A."/>
            <person name="Gueimonde M."/>
            <person name="Sanchez B."/>
        </authorList>
    </citation>
    <scope>NUCLEOTIDE SEQUENCE [LARGE SCALE GENOMIC DNA]</scope>
    <source>
        <strain evidence="2 3">DSM 14505</strain>
    </source>
</reference>
<dbReference type="Proteomes" id="UP000004725">
    <property type="component" value="Unassembled WGS sequence"/>
</dbReference>
<feature type="transmembrane region" description="Helical" evidence="1">
    <location>
        <begin position="190"/>
        <end position="213"/>
    </location>
</feature>
<evidence type="ECO:0008006" key="4">
    <source>
        <dbReference type="Google" id="ProtNLM"/>
    </source>
</evidence>
<feature type="transmembrane region" description="Helical" evidence="1">
    <location>
        <begin position="91"/>
        <end position="114"/>
    </location>
</feature>
<protein>
    <recommendedName>
        <fullName evidence="4">DUF998 domain-containing protein</fullName>
    </recommendedName>
</protein>
<sequence>MIDLKERYTKQRVEEFFRKVYNYRIFGKKAGESMKQLRHKRYWQTGALSGAISAVVYMIHVIMGGILWNGYSHIRQTISELTGNGAPDAEMLRVFTIGYGILAVIFSIIVYVLFRKYQVHRIAQFGAILLLIMHIASLIGYSLFPLEQGGEVLTFGNFMHLAITATVVIATVGAMFAIGYGLWLTKDFRAIGLFTLACAIVIVLAGIATPIVFNREMPFAGLVERVIIFTLQLWTFVLSLYLYRLPQIVDMDVKRRGLIEVFKER</sequence>
<proteinExistence type="predicted"/>
<keyword evidence="1" id="KW-1133">Transmembrane helix</keyword>
<organism evidence="2 3">
    <name type="scientific">Planococcus antarcticus DSM 14505</name>
    <dbReference type="NCBI Taxonomy" id="1185653"/>
    <lineage>
        <taxon>Bacteria</taxon>
        <taxon>Bacillati</taxon>
        <taxon>Bacillota</taxon>
        <taxon>Bacilli</taxon>
        <taxon>Bacillales</taxon>
        <taxon>Caryophanaceae</taxon>
        <taxon>Planococcus</taxon>
    </lineage>
</organism>
<feature type="transmembrane region" description="Helical" evidence="1">
    <location>
        <begin position="158"/>
        <end position="183"/>
    </location>
</feature>